<dbReference type="EMBL" id="MG962366">
    <property type="protein sequence ID" value="AVO25129.1"/>
    <property type="molecule type" value="Genomic_DNA"/>
</dbReference>
<reference evidence="2" key="1">
    <citation type="submission" date="2018-02" db="EMBL/GenBank/DDBJ databases">
        <authorList>
            <person name="Cohen D.B."/>
            <person name="Kent A.D."/>
        </authorList>
    </citation>
    <scope>NUCLEOTIDE SEQUENCE [LARGE SCALE GENOMIC DNA]</scope>
</reference>
<organism evidence="1 2">
    <name type="scientific">Rhodococcus phage Finch</name>
    <dbReference type="NCBI Taxonomy" id="2094144"/>
    <lineage>
        <taxon>Viruses</taxon>
        <taxon>Duplodnaviria</taxon>
        <taxon>Heunggongvirae</taxon>
        <taxon>Uroviricota</taxon>
        <taxon>Caudoviricetes</taxon>
        <taxon>Finchvirus</taxon>
        <taxon>Finchvirus finch</taxon>
    </lineage>
</organism>
<protein>
    <submittedName>
        <fullName evidence="1">Uncharacterized protein</fullName>
    </submittedName>
</protein>
<dbReference type="GeneID" id="64766461"/>
<sequence>MKASTLVQANASVVTIVNLAEGDVYKRMEKKYDDTFELKFGIVTGVMANGEHVGITALEFDSSYGSLDVQLKTFGSNTDLTIFHAEPDEVQAHFDRLIEHGDQAVASKKRELSKLENHLVQVHKVKAMGLAGELTTPNHKTLTVGDDDVTESGE</sequence>
<evidence type="ECO:0000313" key="1">
    <source>
        <dbReference type="EMBL" id="AVO25129.1"/>
    </source>
</evidence>
<accession>A0A2P1JXQ8</accession>
<dbReference type="RefSeq" id="YP_010059230.1">
    <property type="nucleotide sequence ID" value="NC_054724.1"/>
</dbReference>
<name>A0A2P1JXQ8_9CAUD</name>
<proteinExistence type="predicted"/>
<gene>
    <name evidence="1" type="primary">208</name>
    <name evidence="1" type="ORF">SEA_FINCH_208</name>
</gene>
<dbReference type="KEGG" id="vg:64766461"/>
<keyword evidence="2" id="KW-1185">Reference proteome</keyword>
<dbReference type="Proteomes" id="UP000241290">
    <property type="component" value="Genome"/>
</dbReference>
<evidence type="ECO:0000313" key="2">
    <source>
        <dbReference type="Proteomes" id="UP000241290"/>
    </source>
</evidence>